<keyword evidence="2" id="KW-1185">Reference proteome</keyword>
<name>A0ABU4S5X9_9GAMM</name>
<dbReference type="Gene3D" id="3.20.20.190">
    <property type="entry name" value="Phosphatidylinositol (PI) phosphodiesterase"/>
    <property type="match status" value="1"/>
</dbReference>
<reference evidence="2" key="1">
    <citation type="journal article" date="2024" name="Toxins">
        <title>Genome Sequence Analysis of Native Xenorhabdus Strains Isolated from Entomopathogenic Nematodes in Argentina.</title>
        <authorList>
            <person name="Palma L."/>
            <person name="Frizzo L."/>
            <person name="Kaiser S."/>
            <person name="Berry C."/>
            <person name="Caballero P."/>
            <person name="Bode H.B."/>
            <person name="Del Valle E.E."/>
        </authorList>
    </citation>
    <scope>NUCLEOTIDE SEQUENCE [LARGE SCALE GENOMIC DNA]</scope>
    <source>
        <strain evidence="2">12</strain>
    </source>
</reference>
<dbReference type="PANTHER" id="PTHR13593:SF143">
    <property type="entry name" value="PHOSPHATIDYLINOSITOL-SPECIFIC PHOSPHOLIPASE C X DOMAIN-CONTAINING PROTEIN"/>
    <property type="match status" value="1"/>
</dbReference>
<evidence type="ECO:0008006" key="3">
    <source>
        <dbReference type="Google" id="ProtNLM"/>
    </source>
</evidence>
<protein>
    <recommendedName>
        <fullName evidence="3">PLC-like phosphodiesterase</fullName>
    </recommendedName>
</protein>
<evidence type="ECO:0000313" key="1">
    <source>
        <dbReference type="EMBL" id="MDX7986058.1"/>
    </source>
</evidence>
<dbReference type="Proteomes" id="UP001271890">
    <property type="component" value="Unassembled WGS sequence"/>
</dbReference>
<evidence type="ECO:0000313" key="2">
    <source>
        <dbReference type="Proteomes" id="UP001271890"/>
    </source>
</evidence>
<organism evidence="1 2">
    <name type="scientific">Xenorhabdus santafensis</name>
    <dbReference type="NCBI Taxonomy" id="2582833"/>
    <lineage>
        <taxon>Bacteria</taxon>
        <taxon>Pseudomonadati</taxon>
        <taxon>Pseudomonadota</taxon>
        <taxon>Gammaproteobacteria</taxon>
        <taxon>Enterobacterales</taxon>
        <taxon>Morganellaceae</taxon>
        <taxon>Xenorhabdus</taxon>
    </lineage>
</organism>
<sequence>MLSWYKNIIVMNSTVHDWKKIGEHLPNIRISFPEKSKLIKSKSVFELDLTFYTDSDVAHDDFEIKYQIMDSQNSTFIIRGKIEGSKEPDMEVYLENLETENQAKGSVVALPTRLKSTCLLFFIGESGHYIGPSINAESWMQDHRNILGDYSLEEICIPGSHDAGMSSVTWITTFASECNTLTQTNNIFGQLKLGTRYFDIRPVIQDDKFYTGHYSKIVLAWEGANGESLDSIIDGINQFTKNNNEVIIIRLNHTLTLDVCGLCTYREFNQEEWFKLFEKLTNVNHLYYLDSLPDISVPTVNEMTNNGTRPAVLFLVGKKETNIDLGKYKNKGFFYMSDMDMYDEYSHEDDLDKMADDQINKMNENSLWQYFLLSWTLTQSIEEAVSCNKIDSYSIKSLADHANERLIPIIYPYITKRIYPNIIHIDNVKDDSTAILSLVINWTIHS</sequence>
<accession>A0ABU4S5X9</accession>
<dbReference type="EMBL" id="VCDN01000011">
    <property type="protein sequence ID" value="MDX7986058.1"/>
    <property type="molecule type" value="Genomic_DNA"/>
</dbReference>
<proteinExistence type="predicted"/>
<dbReference type="InterPro" id="IPR051057">
    <property type="entry name" value="PI-PLC_domain"/>
</dbReference>
<dbReference type="InterPro" id="IPR017946">
    <property type="entry name" value="PLC-like_Pdiesterase_TIM-brl"/>
</dbReference>
<dbReference type="RefSeq" id="WP_319928509.1">
    <property type="nucleotide sequence ID" value="NZ_VCDN01000011.1"/>
</dbReference>
<comment type="caution">
    <text evidence="1">The sequence shown here is derived from an EMBL/GenBank/DDBJ whole genome shotgun (WGS) entry which is preliminary data.</text>
</comment>
<dbReference type="SUPFAM" id="SSF51695">
    <property type="entry name" value="PLC-like phosphodiesterases"/>
    <property type="match status" value="1"/>
</dbReference>
<gene>
    <name evidence="1" type="ORF">FE392_01735</name>
</gene>
<dbReference type="PANTHER" id="PTHR13593">
    <property type="match status" value="1"/>
</dbReference>